<evidence type="ECO:0000313" key="1">
    <source>
        <dbReference type="EMBL" id="GHP02061.1"/>
    </source>
</evidence>
<keyword evidence="2" id="KW-1185">Reference proteome</keyword>
<accession>A0A830H8U7</accession>
<organism evidence="1 2">
    <name type="scientific">Pycnococcus provasolii</name>
    <dbReference type="NCBI Taxonomy" id="41880"/>
    <lineage>
        <taxon>Eukaryota</taxon>
        <taxon>Viridiplantae</taxon>
        <taxon>Chlorophyta</taxon>
        <taxon>Pseudoscourfieldiophyceae</taxon>
        <taxon>Pseudoscourfieldiales</taxon>
        <taxon>Pycnococcaceae</taxon>
        <taxon>Pycnococcus</taxon>
    </lineage>
</organism>
<dbReference type="OrthoDB" id="535320at2759"/>
<sequence>MGVDVSGGFRDVALEPAEAAALVAVSPHRPPVAAKLGWELAVRLEEPPGTNDNQPLTWLMIDPETGFAPIVPWQNRPGAGTVVRVDGGLYARVSRAHARTFVYTRQTKPRVPHLV</sequence>
<evidence type="ECO:0000313" key="2">
    <source>
        <dbReference type="Proteomes" id="UP000660262"/>
    </source>
</evidence>
<dbReference type="EMBL" id="BNJQ01000002">
    <property type="protein sequence ID" value="GHP02061.1"/>
    <property type="molecule type" value="Genomic_DNA"/>
</dbReference>
<dbReference type="AlphaFoldDB" id="A0A830H8U7"/>
<proteinExistence type="predicted"/>
<dbReference type="Proteomes" id="UP000660262">
    <property type="component" value="Unassembled WGS sequence"/>
</dbReference>
<protein>
    <submittedName>
        <fullName evidence="1">Uncharacterized protein</fullName>
    </submittedName>
</protein>
<reference evidence="1" key="1">
    <citation type="submission" date="2020-10" db="EMBL/GenBank/DDBJ databases">
        <title>Unveiling of a novel bifunctional photoreceptor, Dualchrome1, isolated from a cosmopolitan green alga.</title>
        <authorList>
            <person name="Suzuki S."/>
            <person name="Kawachi M."/>
        </authorList>
    </citation>
    <scope>NUCLEOTIDE SEQUENCE</scope>
    <source>
        <strain evidence="1">NIES 2893</strain>
    </source>
</reference>
<gene>
    <name evidence="1" type="ORF">PPROV_000081700</name>
</gene>
<comment type="caution">
    <text evidence="1">The sequence shown here is derived from an EMBL/GenBank/DDBJ whole genome shotgun (WGS) entry which is preliminary data.</text>
</comment>
<name>A0A830H8U7_9CHLO</name>